<dbReference type="InterPro" id="IPR013022">
    <property type="entry name" value="Xyl_isomerase-like_TIM-brl"/>
</dbReference>
<gene>
    <name evidence="2" type="ORF">P154DRAFT_544687</name>
</gene>
<name>A0A6A5WM68_9PLEO</name>
<dbReference type="OrthoDB" id="5360893at2759"/>
<evidence type="ECO:0000259" key="1">
    <source>
        <dbReference type="Pfam" id="PF01261"/>
    </source>
</evidence>
<dbReference type="Pfam" id="PF01261">
    <property type="entry name" value="AP_endonuc_2"/>
    <property type="match status" value="1"/>
</dbReference>
<dbReference type="SUPFAM" id="SSF51658">
    <property type="entry name" value="Xylose isomerase-like"/>
    <property type="match status" value="1"/>
</dbReference>
<dbReference type="AlphaFoldDB" id="A0A6A5WM68"/>
<dbReference type="Gene3D" id="3.20.20.150">
    <property type="entry name" value="Divalent-metal-dependent TIM barrel enzymes"/>
    <property type="match status" value="1"/>
</dbReference>
<dbReference type="InterPro" id="IPR036237">
    <property type="entry name" value="Xyl_isomerase-like_sf"/>
</dbReference>
<dbReference type="PANTHER" id="PTHR12110">
    <property type="entry name" value="HYDROXYPYRUVATE ISOMERASE"/>
    <property type="match status" value="1"/>
</dbReference>
<keyword evidence="2" id="KW-0413">Isomerase</keyword>
<proteinExistence type="predicted"/>
<keyword evidence="3" id="KW-1185">Reference proteome</keyword>
<dbReference type="GO" id="GO:0016853">
    <property type="term" value="F:isomerase activity"/>
    <property type="evidence" value="ECO:0007669"/>
    <property type="project" value="UniProtKB-KW"/>
</dbReference>
<sequence>MSPNPLPNPLALSTSCLGLHPSHALDDKLKTAARHGFRGIEIVYGDLETFARTQNSSPISAAQSIRMLCNNLNLHILSLCPLENWEGDTSRALEERFRIARDWIVLARILQADYVQMPAQFGTKDVTGDEHTLVRELRALADMAAEDEPSISIAYEPMSWSTYYSTWQSALRLAEMVDRLNFGICLDTFHIATEMCCSPHDSLKLFYIQLSDCALFTPPFSPGHPWYNASEAAEFSWSKNGRPFPLEEELGGYMPVVETVRAWTFDWRMREEGFGVGEGGRRVESCVERLREALALGDKKGGANL</sequence>
<dbReference type="EMBL" id="ML977579">
    <property type="protein sequence ID" value="KAF2002098.1"/>
    <property type="molecule type" value="Genomic_DNA"/>
</dbReference>
<evidence type="ECO:0000313" key="3">
    <source>
        <dbReference type="Proteomes" id="UP000799779"/>
    </source>
</evidence>
<feature type="domain" description="Xylose isomerase-like TIM barrel" evidence="1">
    <location>
        <begin position="30"/>
        <end position="194"/>
    </location>
</feature>
<dbReference type="Proteomes" id="UP000799779">
    <property type="component" value="Unassembled WGS sequence"/>
</dbReference>
<evidence type="ECO:0000313" key="2">
    <source>
        <dbReference type="EMBL" id="KAF2002098.1"/>
    </source>
</evidence>
<reference evidence="2" key="1">
    <citation type="journal article" date="2020" name="Stud. Mycol.">
        <title>101 Dothideomycetes genomes: a test case for predicting lifestyles and emergence of pathogens.</title>
        <authorList>
            <person name="Haridas S."/>
            <person name="Albert R."/>
            <person name="Binder M."/>
            <person name="Bloem J."/>
            <person name="Labutti K."/>
            <person name="Salamov A."/>
            <person name="Andreopoulos B."/>
            <person name="Baker S."/>
            <person name="Barry K."/>
            <person name="Bills G."/>
            <person name="Bluhm B."/>
            <person name="Cannon C."/>
            <person name="Castanera R."/>
            <person name="Culley D."/>
            <person name="Daum C."/>
            <person name="Ezra D."/>
            <person name="Gonzalez J."/>
            <person name="Henrissat B."/>
            <person name="Kuo A."/>
            <person name="Liang C."/>
            <person name="Lipzen A."/>
            <person name="Lutzoni F."/>
            <person name="Magnuson J."/>
            <person name="Mondo S."/>
            <person name="Nolan M."/>
            <person name="Ohm R."/>
            <person name="Pangilinan J."/>
            <person name="Park H.-J."/>
            <person name="Ramirez L."/>
            <person name="Alfaro M."/>
            <person name="Sun H."/>
            <person name="Tritt A."/>
            <person name="Yoshinaga Y."/>
            <person name="Zwiers L.-H."/>
            <person name="Turgeon B."/>
            <person name="Goodwin S."/>
            <person name="Spatafora J."/>
            <person name="Crous P."/>
            <person name="Grigoriev I."/>
        </authorList>
    </citation>
    <scope>NUCLEOTIDE SEQUENCE</scope>
    <source>
        <strain evidence="2">CBS 123094</strain>
    </source>
</reference>
<protein>
    <submittedName>
        <fullName evidence="2">Xylose isomerase-like protein</fullName>
    </submittedName>
</protein>
<accession>A0A6A5WM68</accession>
<organism evidence="2 3">
    <name type="scientific">Amniculicola lignicola CBS 123094</name>
    <dbReference type="NCBI Taxonomy" id="1392246"/>
    <lineage>
        <taxon>Eukaryota</taxon>
        <taxon>Fungi</taxon>
        <taxon>Dikarya</taxon>
        <taxon>Ascomycota</taxon>
        <taxon>Pezizomycotina</taxon>
        <taxon>Dothideomycetes</taxon>
        <taxon>Pleosporomycetidae</taxon>
        <taxon>Pleosporales</taxon>
        <taxon>Amniculicolaceae</taxon>
        <taxon>Amniculicola</taxon>
    </lineage>
</organism>
<dbReference type="PANTHER" id="PTHR12110:SF38">
    <property type="entry name" value="DIOXYGENASE, PUTATIVE (AFU_ORTHOLOGUE AFUA_6G00240)-RELATED"/>
    <property type="match status" value="1"/>
</dbReference>
<dbReference type="InterPro" id="IPR050312">
    <property type="entry name" value="IolE/XylAMocC-like"/>
</dbReference>